<feature type="compositionally biased region" description="Low complexity" evidence="2">
    <location>
        <begin position="30"/>
        <end position="48"/>
    </location>
</feature>
<sequence>MFRRKDTSKDSLPRPAAQSTAQALDLGSSPALNSNTTTPANANQPTNAHRSEPNISMMPPHNYPVPVSPAVGALPVQSSKSRDPSLNAANANAQAKWWVLGKTVGLGGQELVAAGLLPPGAANPNAYVNSNVMTRSSSSGGNGSGIDFAFPQHYTGSDSAAWKELWNRVLPLFNGEGLRGSIEELNDAVVEWLNECSNRPASVRQDLSELITSGTLILGRKMVIAGEETLLPRLLDLWSFFFGTVVPYVQGVFVPMKERFKDLSGITGGVGGLVGGTGNISGTGGLSNPNMLIDVRAMTIISFRDQIVMPLAPRIEELSEKRVTDLSARSVQMFSVLQSVRSTAAADEKARSCQVLLQLIRDSMKLYEEASKRAAKYKEKEEAATRAAK</sequence>
<evidence type="ECO:0000313" key="4">
    <source>
        <dbReference type="Proteomes" id="UP000320333"/>
    </source>
</evidence>
<accession>A0A507FIJ6</accession>
<evidence type="ECO:0000313" key="3">
    <source>
        <dbReference type="EMBL" id="TPX75520.1"/>
    </source>
</evidence>
<feature type="compositionally biased region" description="Basic and acidic residues" evidence="2">
    <location>
        <begin position="1"/>
        <end position="12"/>
    </location>
</feature>
<dbReference type="Proteomes" id="UP000320333">
    <property type="component" value="Unassembled WGS sequence"/>
</dbReference>
<dbReference type="GO" id="GO:0031932">
    <property type="term" value="C:TORC2 complex"/>
    <property type="evidence" value="ECO:0007669"/>
    <property type="project" value="TreeGrafter"/>
</dbReference>
<feature type="coiled-coil region" evidence="1">
    <location>
        <begin position="360"/>
        <end position="387"/>
    </location>
</feature>
<protein>
    <recommendedName>
        <fullName evidence="5">HbrB-like protein</fullName>
    </recommendedName>
</protein>
<dbReference type="AlphaFoldDB" id="A0A507FIJ6"/>
<dbReference type="InterPro" id="IPR013745">
    <property type="entry name" value="Bit61/PRR5"/>
</dbReference>
<dbReference type="OrthoDB" id="2290221at2759"/>
<feature type="region of interest" description="Disordered" evidence="2">
    <location>
        <begin position="1"/>
        <end position="66"/>
    </location>
</feature>
<dbReference type="Pfam" id="PF08539">
    <property type="entry name" value="HbrB"/>
    <property type="match status" value="1"/>
</dbReference>
<organism evidence="3 4">
    <name type="scientific">Chytriomyces confervae</name>
    <dbReference type="NCBI Taxonomy" id="246404"/>
    <lineage>
        <taxon>Eukaryota</taxon>
        <taxon>Fungi</taxon>
        <taxon>Fungi incertae sedis</taxon>
        <taxon>Chytridiomycota</taxon>
        <taxon>Chytridiomycota incertae sedis</taxon>
        <taxon>Chytridiomycetes</taxon>
        <taxon>Chytridiales</taxon>
        <taxon>Chytriomycetaceae</taxon>
        <taxon>Chytriomyces</taxon>
    </lineage>
</organism>
<evidence type="ECO:0000256" key="2">
    <source>
        <dbReference type="SAM" id="MobiDB-lite"/>
    </source>
</evidence>
<keyword evidence="4" id="KW-1185">Reference proteome</keyword>
<dbReference type="EMBL" id="QEAP01000078">
    <property type="protein sequence ID" value="TPX75520.1"/>
    <property type="molecule type" value="Genomic_DNA"/>
</dbReference>
<dbReference type="STRING" id="246404.A0A507FIJ6"/>
<dbReference type="PANTHER" id="PTHR32428:SF2">
    <property type="entry name" value="TARGET OF RAPAMYCIN COMPLEX 2 SUBUNIT BIT61-RELATED"/>
    <property type="match status" value="1"/>
</dbReference>
<reference evidence="3 4" key="1">
    <citation type="journal article" date="2019" name="Sci. Rep.">
        <title>Comparative genomics of chytrid fungi reveal insights into the obligate biotrophic and pathogenic lifestyle of Synchytrium endobioticum.</title>
        <authorList>
            <person name="van de Vossenberg B.T.L.H."/>
            <person name="Warris S."/>
            <person name="Nguyen H.D.T."/>
            <person name="van Gent-Pelzer M.P.E."/>
            <person name="Joly D.L."/>
            <person name="van de Geest H.C."/>
            <person name="Bonants P.J.M."/>
            <person name="Smith D.S."/>
            <person name="Levesque C.A."/>
            <person name="van der Lee T.A.J."/>
        </authorList>
    </citation>
    <scope>NUCLEOTIDE SEQUENCE [LARGE SCALE GENOMIC DNA]</scope>
    <source>
        <strain evidence="3 4">CBS 675.73</strain>
    </source>
</reference>
<gene>
    <name evidence="3" type="ORF">CcCBS67573_g03219</name>
</gene>
<keyword evidence="1" id="KW-0175">Coiled coil</keyword>
<proteinExistence type="predicted"/>
<name>A0A507FIJ6_9FUNG</name>
<comment type="caution">
    <text evidence="3">The sequence shown here is derived from an EMBL/GenBank/DDBJ whole genome shotgun (WGS) entry which is preliminary data.</text>
</comment>
<dbReference type="PANTHER" id="PTHR32428">
    <property type="entry name" value="TARGET OF RAPAMYCIN COMPLEX 2 SUBUNIT BIT61-RELATED"/>
    <property type="match status" value="1"/>
</dbReference>
<evidence type="ECO:0008006" key="5">
    <source>
        <dbReference type="Google" id="ProtNLM"/>
    </source>
</evidence>
<dbReference type="GO" id="GO:0038203">
    <property type="term" value="P:TORC2 signaling"/>
    <property type="evidence" value="ECO:0007669"/>
    <property type="project" value="TreeGrafter"/>
</dbReference>
<evidence type="ECO:0000256" key="1">
    <source>
        <dbReference type="SAM" id="Coils"/>
    </source>
</evidence>